<sequence>MLSISAISKAEKNKLSTDSCFLILLEIRLQNTVYICYNNEDVTWKGQLYQAFPFNIGETSEDSDGSDPNVTLKIDNVAQGLQWYVEASGGGVGTLVILRVVNSKNLNGNADLEEYYTVLSCKVNEQWIEFTLGNDYSARTRRPLDRYMKNNCPFAYKGIRCGYNGSKSSCKHTLADCRSHGNSTRFGGFPGIDQKGVYA</sequence>
<name>A0A1I2BUK3_9FIRM</name>
<gene>
    <name evidence="1" type="ORF">SAMN05216245_11014</name>
</gene>
<dbReference type="GO" id="GO:0051536">
    <property type="term" value="F:iron-sulfur cluster binding"/>
    <property type="evidence" value="ECO:0007669"/>
    <property type="project" value="InterPro"/>
</dbReference>
<dbReference type="GO" id="GO:0046718">
    <property type="term" value="P:symbiont entry into host cell"/>
    <property type="evidence" value="ECO:0007669"/>
    <property type="project" value="InterPro"/>
</dbReference>
<reference evidence="1 2" key="1">
    <citation type="submission" date="2016-10" db="EMBL/GenBank/DDBJ databases">
        <authorList>
            <person name="de Groot N.N."/>
        </authorList>
    </citation>
    <scope>NUCLEOTIDE SEQUENCE [LARGE SCALE GENOMIC DNA]</scope>
    <source>
        <strain evidence="1 2">DSM 9236</strain>
    </source>
</reference>
<dbReference type="OrthoDB" id="1669206at2"/>
<dbReference type="Proteomes" id="UP000198896">
    <property type="component" value="Unassembled WGS sequence"/>
</dbReference>
<organism evidence="1 2">
    <name type="scientific">Succiniclasticum ruminis DSM 9236</name>
    <dbReference type="NCBI Taxonomy" id="1123323"/>
    <lineage>
        <taxon>Bacteria</taxon>
        <taxon>Bacillati</taxon>
        <taxon>Bacillota</taxon>
        <taxon>Negativicutes</taxon>
        <taxon>Acidaminococcales</taxon>
        <taxon>Acidaminococcaceae</taxon>
        <taxon>Succiniclasticum</taxon>
    </lineage>
</organism>
<accession>A0A1I2BUK3</accession>
<dbReference type="RefSeq" id="WP_093913681.1">
    <property type="nucleotide sequence ID" value="NZ_FONL01000010.1"/>
</dbReference>
<dbReference type="InterPro" id="IPR006487">
    <property type="entry name" value="Phage_lambda_L"/>
</dbReference>
<dbReference type="EMBL" id="FONL01000010">
    <property type="protein sequence ID" value="SFE59782.1"/>
    <property type="molecule type" value="Genomic_DNA"/>
</dbReference>
<evidence type="ECO:0000313" key="2">
    <source>
        <dbReference type="Proteomes" id="UP000198896"/>
    </source>
</evidence>
<dbReference type="AlphaFoldDB" id="A0A1I2BUK3"/>
<evidence type="ECO:0000313" key="1">
    <source>
        <dbReference type="EMBL" id="SFE59782.1"/>
    </source>
</evidence>
<dbReference type="STRING" id="1123323.SAMN05216245_11014"/>
<dbReference type="GO" id="GO:0030430">
    <property type="term" value="C:host cell cytoplasm"/>
    <property type="evidence" value="ECO:0007669"/>
    <property type="project" value="InterPro"/>
</dbReference>
<keyword evidence="2" id="KW-1185">Reference proteome</keyword>
<dbReference type="Pfam" id="PF05100">
    <property type="entry name" value="Phage_tail_L"/>
    <property type="match status" value="1"/>
</dbReference>
<proteinExistence type="predicted"/>
<protein>
    <submittedName>
        <fullName evidence="1">Lambda-like phage minor tail protein L</fullName>
    </submittedName>
</protein>